<sequence>MASNQRKISIRGAGVGNMMQLSGKTSNILPDAPIITDAPRCNNSMVRCSTAYIPPLLPYDQWKDWGINRPTQSCLFAEATCGDLKLCIKMAINLDKEPEPNPDARDPDAAYDPDDSTNAKPPSHHRVAQALLDEYHFYQDNLQDLEGTLVPRHYGIWSFNSTWGGIVIVSAIEWAGSSAFHLFESWTDRDTLKQRVACVLATSQLHKHGIEHGQLLSLSSARHVLFDPESETVRFVDFSCSKAAHKCARPVFPSLNGTFADPGCCPEVAAVTRILGIYDYVSPLQESDDEDEDDVFSPVGLLSQSQSPATLA</sequence>
<feature type="compositionally biased region" description="Polar residues" evidence="1">
    <location>
        <begin position="302"/>
        <end position="312"/>
    </location>
</feature>
<feature type="region of interest" description="Disordered" evidence="1">
    <location>
        <begin position="287"/>
        <end position="312"/>
    </location>
</feature>
<dbReference type="EMBL" id="JASNQZ010000001">
    <property type="protein sequence ID" value="KAL0960524.1"/>
    <property type="molecule type" value="Genomic_DNA"/>
</dbReference>
<dbReference type="Proteomes" id="UP001556367">
    <property type="component" value="Unassembled WGS sequence"/>
</dbReference>
<protein>
    <recommendedName>
        <fullName evidence="4">Protein kinase domain-containing protein</fullName>
    </recommendedName>
</protein>
<organism evidence="2 3">
    <name type="scientific">Hohenbuehelia grisea</name>
    <dbReference type="NCBI Taxonomy" id="104357"/>
    <lineage>
        <taxon>Eukaryota</taxon>
        <taxon>Fungi</taxon>
        <taxon>Dikarya</taxon>
        <taxon>Basidiomycota</taxon>
        <taxon>Agaricomycotina</taxon>
        <taxon>Agaricomycetes</taxon>
        <taxon>Agaricomycetidae</taxon>
        <taxon>Agaricales</taxon>
        <taxon>Pleurotineae</taxon>
        <taxon>Pleurotaceae</taxon>
        <taxon>Hohenbuehelia</taxon>
    </lineage>
</organism>
<evidence type="ECO:0000313" key="2">
    <source>
        <dbReference type="EMBL" id="KAL0960524.1"/>
    </source>
</evidence>
<name>A0ABR3JY93_9AGAR</name>
<comment type="caution">
    <text evidence="2">The sequence shown here is derived from an EMBL/GenBank/DDBJ whole genome shotgun (WGS) entry which is preliminary data.</text>
</comment>
<accession>A0ABR3JY93</accession>
<evidence type="ECO:0000256" key="1">
    <source>
        <dbReference type="SAM" id="MobiDB-lite"/>
    </source>
</evidence>
<evidence type="ECO:0000313" key="3">
    <source>
        <dbReference type="Proteomes" id="UP001556367"/>
    </source>
</evidence>
<gene>
    <name evidence="2" type="ORF">HGRIS_005561</name>
</gene>
<feature type="compositionally biased region" description="Basic and acidic residues" evidence="1">
    <location>
        <begin position="97"/>
        <end position="108"/>
    </location>
</feature>
<keyword evidence="3" id="KW-1185">Reference proteome</keyword>
<evidence type="ECO:0008006" key="4">
    <source>
        <dbReference type="Google" id="ProtNLM"/>
    </source>
</evidence>
<proteinExistence type="predicted"/>
<reference evidence="3" key="1">
    <citation type="submission" date="2024-06" db="EMBL/GenBank/DDBJ databases">
        <title>Multi-omics analyses provide insights into the biosynthesis of the anticancer antibiotic pleurotin in Hohenbuehelia grisea.</title>
        <authorList>
            <person name="Weaver J.A."/>
            <person name="Alberti F."/>
        </authorList>
    </citation>
    <scope>NUCLEOTIDE SEQUENCE [LARGE SCALE GENOMIC DNA]</scope>
    <source>
        <strain evidence="3">T-177</strain>
    </source>
</reference>
<feature type="region of interest" description="Disordered" evidence="1">
    <location>
        <begin position="97"/>
        <end position="123"/>
    </location>
</feature>